<keyword evidence="3" id="KW-0547">Nucleotide-binding</keyword>
<comment type="caution">
    <text evidence="9">The sequence shown here is derived from an EMBL/GenBank/DDBJ whole genome shotgun (WGS) entry which is preliminary data.</text>
</comment>
<dbReference type="GO" id="GO:0004383">
    <property type="term" value="F:guanylate cyclase activity"/>
    <property type="evidence" value="ECO:0007669"/>
    <property type="project" value="TreeGrafter"/>
</dbReference>
<dbReference type="Gene3D" id="3.30.70.1230">
    <property type="entry name" value="Nucleotide cyclase"/>
    <property type="match status" value="1"/>
</dbReference>
<keyword evidence="4 7" id="KW-1133">Transmembrane helix</keyword>
<gene>
    <name evidence="9" type="ORF">RRG08_062154</name>
</gene>
<sequence length="220" mass="24870">MTPQWGICRGEPLTDTGKRIQLLKILSLTLLPILGLWAFTVYSLSYSIQGKSDIEQEGVTSTGTNLTAVIQSFRHEMQNTRSTHASITRGQYWFDNMTLYLDTLLIIQQDLANLINEELQMCTDYPANDILILLNNIFTAIDSHLENHDVYKVETINDGYMVASGLPIRRGNRHSADIANFALTVTKMIRSGGFRFPGDVKVRLRIGINTVKLYCTEFFS</sequence>
<dbReference type="Proteomes" id="UP001283361">
    <property type="component" value="Unassembled WGS sequence"/>
</dbReference>
<evidence type="ECO:0000256" key="6">
    <source>
        <dbReference type="ARBA" id="ARBA00023239"/>
    </source>
</evidence>
<dbReference type="PROSITE" id="PS50125">
    <property type="entry name" value="GUANYLATE_CYCLASE_2"/>
    <property type="match status" value="1"/>
</dbReference>
<dbReference type="SUPFAM" id="SSF55073">
    <property type="entry name" value="Nucleotide cyclase"/>
    <property type="match status" value="1"/>
</dbReference>
<evidence type="ECO:0000256" key="2">
    <source>
        <dbReference type="ARBA" id="ARBA00022692"/>
    </source>
</evidence>
<keyword evidence="5 7" id="KW-0472">Membrane</keyword>
<keyword evidence="6" id="KW-0456">Lyase</keyword>
<dbReference type="GO" id="GO:0005886">
    <property type="term" value="C:plasma membrane"/>
    <property type="evidence" value="ECO:0007669"/>
    <property type="project" value="TreeGrafter"/>
</dbReference>
<dbReference type="GO" id="GO:0004016">
    <property type="term" value="F:adenylate cyclase activity"/>
    <property type="evidence" value="ECO:0007669"/>
    <property type="project" value="TreeGrafter"/>
</dbReference>
<dbReference type="InterPro" id="IPR001054">
    <property type="entry name" value="A/G_cyclase"/>
</dbReference>
<reference evidence="9" key="1">
    <citation type="journal article" date="2023" name="G3 (Bethesda)">
        <title>A reference genome for the long-term kleptoplast-retaining sea slug Elysia crispata morphotype clarki.</title>
        <authorList>
            <person name="Eastman K.E."/>
            <person name="Pendleton A.L."/>
            <person name="Shaikh M.A."/>
            <person name="Suttiyut T."/>
            <person name="Ogas R."/>
            <person name="Tomko P."/>
            <person name="Gavelis G."/>
            <person name="Widhalm J.R."/>
            <person name="Wisecaver J.H."/>
        </authorList>
    </citation>
    <scope>NUCLEOTIDE SEQUENCE</scope>
    <source>
        <strain evidence="9">ECLA1</strain>
    </source>
</reference>
<dbReference type="GO" id="GO:0035556">
    <property type="term" value="P:intracellular signal transduction"/>
    <property type="evidence" value="ECO:0007669"/>
    <property type="project" value="InterPro"/>
</dbReference>
<comment type="subcellular location">
    <subcellularLocation>
        <location evidence="1">Membrane</location>
    </subcellularLocation>
</comment>
<dbReference type="InterPro" id="IPR029787">
    <property type="entry name" value="Nucleotide_cyclase"/>
</dbReference>
<name>A0AAE1DNW9_9GAST</name>
<evidence type="ECO:0000313" key="9">
    <source>
        <dbReference type="EMBL" id="KAK3777494.1"/>
    </source>
</evidence>
<protein>
    <recommendedName>
        <fullName evidence="8">Guanylate cyclase domain-containing protein</fullName>
    </recommendedName>
</protein>
<accession>A0AAE1DNW9</accession>
<dbReference type="PANTHER" id="PTHR11920">
    <property type="entry name" value="GUANYLYL CYCLASE"/>
    <property type="match status" value="1"/>
</dbReference>
<dbReference type="Pfam" id="PF00211">
    <property type="entry name" value="Guanylate_cyc"/>
    <property type="match status" value="1"/>
</dbReference>
<evidence type="ECO:0000259" key="8">
    <source>
        <dbReference type="PROSITE" id="PS50125"/>
    </source>
</evidence>
<evidence type="ECO:0000313" key="10">
    <source>
        <dbReference type="Proteomes" id="UP001283361"/>
    </source>
</evidence>
<dbReference type="GO" id="GO:0007168">
    <property type="term" value="P:receptor guanylyl cyclase signaling pathway"/>
    <property type="evidence" value="ECO:0007669"/>
    <property type="project" value="TreeGrafter"/>
</dbReference>
<dbReference type="CDD" id="cd07302">
    <property type="entry name" value="CHD"/>
    <property type="match status" value="1"/>
</dbReference>
<keyword evidence="2 7" id="KW-0812">Transmembrane</keyword>
<dbReference type="AlphaFoldDB" id="A0AAE1DNW9"/>
<dbReference type="GO" id="GO:0001653">
    <property type="term" value="F:peptide receptor activity"/>
    <property type="evidence" value="ECO:0007669"/>
    <property type="project" value="TreeGrafter"/>
</dbReference>
<keyword evidence="10" id="KW-1185">Reference proteome</keyword>
<evidence type="ECO:0000256" key="7">
    <source>
        <dbReference type="SAM" id="Phobius"/>
    </source>
</evidence>
<evidence type="ECO:0000256" key="4">
    <source>
        <dbReference type="ARBA" id="ARBA00022989"/>
    </source>
</evidence>
<dbReference type="PANTHER" id="PTHR11920:SF501">
    <property type="entry name" value="GUANYLATE CYCLASE 32E"/>
    <property type="match status" value="1"/>
</dbReference>
<dbReference type="InterPro" id="IPR050401">
    <property type="entry name" value="Cyclic_nucleotide_synthase"/>
</dbReference>
<dbReference type="EMBL" id="JAWDGP010003078">
    <property type="protein sequence ID" value="KAK3777494.1"/>
    <property type="molecule type" value="Genomic_DNA"/>
</dbReference>
<evidence type="ECO:0000256" key="1">
    <source>
        <dbReference type="ARBA" id="ARBA00004370"/>
    </source>
</evidence>
<feature type="domain" description="Guanylate cyclase" evidence="8">
    <location>
        <begin position="105"/>
        <end position="210"/>
    </location>
</feature>
<proteinExistence type="predicted"/>
<evidence type="ECO:0000256" key="5">
    <source>
        <dbReference type="ARBA" id="ARBA00023136"/>
    </source>
</evidence>
<dbReference type="GO" id="GO:0000166">
    <property type="term" value="F:nucleotide binding"/>
    <property type="evidence" value="ECO:0007669"/>
    <property type="project" value="UniProtKB-KW"/>
</dbReference>
<feature type="transmembrane region" description="Helical" evidence="7">
    <location>
        <begin position="25"/>
        <end position="44"/>
    </location>
</feature>
<organism evidence="9 10">
    <name type="scientific">Elysia crispata</name>
    <name type="common">lettuce slug</name>
    <dbReference type="NCBI Taxonomy" id="231223"/>
    <lineage>
        <taxon>Eukaryota</taxon>
        <taxon>Metazoa</taxon>
        <taxon>Spiralia</taxon>
        <taxon>Lophotrochozoa</taxon>
        <taxon>Mollusca</taxon>
        <taxon>Gastropoda</taxon>
        <taxon>Heterobranchia</taxon>
        <taxon>Euthyneura</taxon>
        <taxon>Panpulmonata</taxon>
        <taxon>Sacoglossa</taxon>
        <taxon>Placobranchoidea</taxon>
        <taxon>Plakobranchidae</taxon>
        <taxon>Elysia</taxon>
    </lineage>
</organism>
<evidence type="ECO:0000256" key="3">
    <source>
        <dbReference type="ARBA" id="ARBA00022741"/>
    </source>
</evidence>